<proteinExistence type="inferred from homology"/>
<dbReference type="PANTHER" id="PTHR34039:SF1">
    <property type="entry name" value="UPF0102 PROTEIN YRAN"/>
    <property type="match status" value="1"/>
</dbReference>
<dbReference type="EMBL" id="CP009498">
    <property type="protein sequence ID" value="AKL98573.1"/>
    <property type="molecule type" value="Genomic_DNA"/>
</dbReference>
<evidence type="ECO:0000256" key="2">
    <source>
        <dbReference type="HAMAP-Rule" id="MF_00048"/>
    </source>
</evidence>
<organism evidence="3 4">
    <name type="scientific">Endomicrobium proavitum</name>
    <dbReference type="NCBI Taxonomy" id="1408281"/>
    <lineage>
        <taxon>Bacteria</taxon>
        <taxon>Pseudomonadati</taxon>
        <taxon>Elusimicrobiota</taxon>
        <taxon>Endomicrobiia</taxon>
        <taxon>Endomicrobiales</taxon>
        <taxon>Endomicrobiaceae</taxon>
        <taxon>Endomicrobium</taxon>
    </lineage>
</organism>
<dbReference type="InterPro" id="IPR003509">
    <property type="entry name" value="UPF0102_YraN-like"/>
</dbReference>
<dbReference type="GO" id="GO:0003676">
    <property type="term" value="F:nucleic acid binding"/>
    <property type="evidence" value="ECO:0007669"/>
    <property type="project" value="InterPro"/>
</dbReference>
<dbReference type="RefSeq" id="WP_052571231.1">
    <property type="nucleotide sequence ID" value="NZ_CP009498.1"/>
</dbReference>
<dbReference type="KEGG" id="epo:Epro_1194"/>
<evidence type="ECO:0000313" key="3">
    <source>
        <dbReference type="EMBL" id="AKL98573.1"/>
    </source>
</evidence>
<dbReference type="HAMAP" id="MF_00048">
    <property type="entry name" value="UPF0102"/>
    <property type="match status" value="1"/>
</dbReference>
<sequence>MSRDIGFAKEKEVADFLKKRGYKILETNFLTRFGEIDIIAKHKKTIVFIEVKYRSSLYAGAPQEAVTSSKQKKIIKAAIMYIKLHNINSDLRFDVAAVDDKSINIIESSFEAPENSYYL</sequence>
<dbReference type="CDD" id="cd20736">
    <property type="entry name" value="PoNe_Nuclease"/>
    <property type="match status" value="1"/>
</dbReference>
<dbReference type="Proteomes" id="UP000035337">
    <property type="component" value="Chromosome"/>
</dbReference>
<dbReference type="OrthoDB" id="9802516at2"/>
<comment type="similarity">
    <text evidence="1 2">Belongs to the UPF0102 family.</text>
</comment>
<accession>A0A0G3WJV0</accession>
<dbReference type="NCBIfam" id="TIGR00252">
    <property type="entry name" value="YraN family protein"/>
    <property type="match status" value="1"/>
</dbReference>
<dbReference type="STRING" id="1408281.Epro_1194"/>
<gene>
    <name evidence="3" type="ORF">Epro_1194</name>
</gene>
<dbReference type="InterPro" id="IPR011856">
    <property type="entry name" value="tRNA_endonuc-like_dom_sf"/>
</dbReference>
<evidence type="ECO:0000256" key="1">
    <source>
        <dbReference type="ARBA" id="ARBA00006738"/>
    </source>
</evidence>
<keyword evidence="4" id="KW-1185">Reference proteome</keyword>
<dbReference type="SUPFAM" id="SSF52980">
    <property type="entry name" value="Restriction endonuclease-like"/>
    <property type="match status" value="1"/>
</dbReference>
<reference evidence="3 4" key="1">
    <citation type="submission" date="2014-09" db="EMBL/GenBank/DDBJ databases">
        <title>Complete genome sequence of Endomicrobium proavitum.</title>
        <authorList>
            <person name="Zheng H."/>
        </authorList>
    </citation>
    <scope>NUCLEOTIDE SEQUENCE [LARGE SCALE GENOMIC DNA]</scope>
    <source>
        <strain evidence="3 4">Rsa215</strain>
    </source>
</reference>
<protein>
    <recommendedName>
        <fullName evidence="2">UPF0102 protein Epro_1194</fullName>
    </recommendedName>
</protein>
<dbReference type="PANTHER" id="PTHR34039">
    <property type="entry name" value="UPF0102 PROTEIN YRAN"/>
    <property type="match status" value="1"/>
</dbReference>
<dbReference type="Gene3D" id="3.40.1350.10">
    <property type="match status" value="1"/>
</dbReference>
<dbReference type="AlphaFoldDB" id="A0A0G3WJV0"/>
<dbReference type="Pfam" id="PF02021">
    <property type="entry name" value="UPF0102"/>
    <property type="match status" value="1"/>
</dbReference>
<dbReference type="InterPro" id="IPR011335">
    <property type="entry name" value="Restrct_endonuc-II-like"/>
</dbReference>
<dbReference type="NCBIfam" id="NF009150">
    <property type="entry name" value="PRK12497.1-3"/>
    <property type="match status" value="1"/>
</dbReference>
<name>A0A0G3WJV0_9BACT</name>
<evidence type="ECO:0000313" key="4">
    <source>
        <dbReference type="Proteomes" id="UP000035337"/>
    </source>
</evidence>